<organism evidence="1 2">
    <name type="scientific">Cryptococcus neoformans Tu259-1</name>
    <dbReference type="NCBI Taxonomy" id="1230072"/>
    <lineage>
        <taxon>Eukaryota</taxon>
        <taxon>Fungi</taxon>
        <taxon>Dikarya</taxon>
        <taxon>Basidiomycota</taxon>
        <taxon>Agaricomycotina</taxon>
        <taxon>Tremellomycetes</taxon>
        <taxon>Tremellales</taxon>
        <taxon>Cryptococcaceae</taxon>
        <taxon>Cryptococcus</taxon>
        <taxon>Cryptococcus neoformans species complex</taxon>
    </lineage>
</organism>
<reference evidence="1 2" key="1">
    <citation type="submission" date="2017-06" db="EMBL/GenBank/DDBJ databases">
        <title>Global population genomics of the pathogenic fungus Cryptococcus neoformans var. grubii.</title>
        <authorList>
            <person name="Cuomo C."/>
            <person name="Litvintseva A."/>
            <person name="Chen Y."/>
            <person name="Young S."/>
            <person name="Zeng Q."/>
            <person name="Chapman S."/>
            <person name="Gujja S."/>
            <person name="Saif S."/>
            <person name="Birren B."/>
        </authorList>
    </citation>
    <scope>NUCLEOTIDE SEQUENCE [LARGE SCALE GENOMIC DNA]</scope>
    <source>
        <strain evidence="1 2">Tu259-1</strain>
    </source>
</reference>
<accession>A0A854Q8W0</accession>
<evidence type="ECO:0000313" key="2">
    <source>
        <dbReference type="Proteomes" id="UP000199727"/>
    </source>
</evidence>
<dbReference type="Pfam" id="PF18758">
    <property type="entry name" value="KDZ"/>
    <property type="match status" value="1"/>
</dbReference>
<dbReference type="PANTHER" id="PTHR33096:SF1">
    <property type="entry name" value="CXC1-LIKE CYSTEINE CLUSTER ASSOCIATED WITH KDZ TRANSPOSASES DOMAIN-CONTAINING PROTEIN"/>
    <property type="match status" value="1"/>
</dbReference>
<dbReference type="InterPro" id="IPR040521">
    <property type="entry name" value="KDZ"/>
</dbReference>
<name>A0A854Q8W0_CRYNE</name>
<evidence type="ECO:0000313" key="1">
    <source>
        <dbReference type="EMBL" id="OXG15734.1"/>
    </source>
</evidence>
<protein>
    <submittedName>
        <fullName evidence="1">Uncharacterized protein</fullName>
    </submittedName>
</protein>
<proteinExistence type="predicted"/>
<gene>
    <name evidence="1" type="ORF">C361_05173</name>
</gene>
<dbReference type="Proteomes" id="UP000199727">
    <property type="component" value="Unassembled WGS sequence"/>
</dbReference>
<dbReference type="EMBL" id="AMKT01000069">
    <property type="protein sequence ID" value="OXG15734.1"/>
    <property type="molecule type" value="Genomic_DNA"/>
</dbReference>
<sequence length="130" mass="14843">MYYPFALVHYILRDIDPHVRLGLLYDIGCNFEAYFVERNLLSKERAEKRLKIGVAVFHAYAHNWLCRMRYNPRITTGFALTDGEVRSVTGRLFLRSSVSTVKPAGLYVSTTSIILQNLSMKTSCWSSSAS</sequence>
<dbReference type="PANTHER" id="PTHR33096">
    <property type="entry name" value="CXC2 DOMAIN-CONTAINING PROTEIN"/>
    <property type="match status" value="1"/>
</dbReference>
<comment type="caution">
    <text evidence="1">The sequence shown here is derived from an EMBL/GenBank/DDBJ whole genome shotgun (WGS) entry which is preliminary data.</text>
</comment>
<dbReference type="AlphaFoldDB" id="A0A854Q8W0"/>
<dbReference type="OrthoDB" id="2500537at2759"/>